<dbReference type="PANTHER" id="PTHR43685">
    <property type="entry name" value="GLYCOSYLTRANSFERASE"/>
    <property type="match status" value="1"/>
</dbReference>
<dbReference type="InterPro" id="IPR001173">
    <property type="entry name" value="Glyco_trans_2-like"/>
</dbReference>
<protein>
    <submittedName>
        <fullName evidence="2">Glycosyltransferase</fullName>
    </submittedName>
</protein>
<dbReference type="Proteomes" id="UP000886111">
    <property type="component" value="Unassembled WGS sequence"/>
</dbReference>
<reference evidence="2" key="1">
    <citation type="journal article" date="2020" name="mSystems">
        <title>Genome- and Community-Level Interaction Insights into Carbon Utilization and Element Cycling Functions of Hydrothermarchaeota in Hydrothermal Sediment.</title>
        <authorList>
            <person name="Zhou Z."/>
            <person name="Liu Y."/>
            <person name="Xu W."/>
            <person name="Pan J."/>
            <person name="Luo Z.H."/>
            <person name="Li M."/>
        </authorList>
    </citation>
    <scope>NUCLEOTIDE SEQUENCE [LARGE SCALE GENOMIC DNA]</scope>
    <source>
        <strain evidence="2">HyVt-76</strain>
    </source>
</reference>
<accession>A0A7V5LIP6</accession>
<dbReference type="Pfam" id="PF00535">
    <property type="entry name" value="Glycos_transf_2"/>
    <property type="match status" value="1"/>
</dbReference>
<dbReference type="InterPro" id="IPR050834">
    <property type="entry name" value="Glycosyltransf_2"/>
</dbReference>
<dbReference type="SUPFAM" id="SSF53448">
    <property type="entry name" value="Nucleotide-diphospho-sugar transferases"/>
    <property type="match status" value="1"/>
</dbReference>
<name>A0A7V5LIP6_CALAY</name>
<dbReference type="AlphaFoldDB" id="A0A7V5LIP6"/>
<dbReference type="Gene3D" id="3.90.550.10">
    <property type="entry name" value="Spore Coat Polysaccharide Biosynthesis Protein SpsA, Chain A"/>
    <property type="match status" value="1"/>
</dbReference>
<comment type="caution">
    <text evidence="2">The sequence shown here is derived from an EMBL/GenBank/DDBJ whole genome shotgun (WGS) entry which is preliminary data.</text>
</comment>
<feature type="domain" description="Glycosyltransferase 2-like" evidence="1">
    <location>
        <begin position="3"/>
        <end position="163"/>
    </location>
</feature>
<evidence type="ECO:0000259" key="1">
    <source>
        <dbReference type="Pfam" id="PF00535"/>
    </source>
</evidence>
<dbReference type="EMBL" id="DRTD01000427">
    <property type="protein sequence ID" value="HHE55283.1"/>
    <property type="molecule type" value="Genomic_DNA"/>
</dbReference>
<dbReference type="PANTHER" id="PTHR43685:SF3">
    <property type="entry name" value="SLR2126 PROTEIN"/>
    <property type="match status" value="1"/>
</dbReference>
<organism evidence="2">
    <name type="scientific">Caldithrix abyssi</name>
    <dbReference type="NCBI Taxonomy" id="187145"/>
    <lineage>
        <taxon>Bacteria</taxon>
        <taxon>Pseudomonadati</taxon>
        <taxon>Calditrichota</taxon>
        <taxon>Calditrichia</taxon>
        <taxon>Calditrichales</taxon>
        <taxon>Calditrichaceae</taxon>
        <taxon>Caldithrix</taxon>
    </lineage>
</organism>
<gene>
    <name evidence="2" type="ORF">ENL21_05830</name>
</gene>
<evidence type="ECO:0000313" key="2">
    <source>
        <dbReference type="EMBL" id="HHE55283.1"/>
    </source>
</evidence>
<proteinExistence type="predicted"/>
<dbReference type="InterPro" id="IPR029044">
    <property type="entry name" value="Nucleotide-diphossugar_trans"/>
</dbReference>
<sequence>MVSVIIPSYNSEKTIARCLRSLRAQTFSEPFEVIVADSSQDKTPEIIKKEFPDVKLIRFDQKTDPGSARNAGIKASRGDIICLIDSDCEAAPDWLEQLVSVHRHYDYEAIGGSVENANDQFNNVAWAGYMAEFREFLPQYPPSEREHIPTCNISYKRQVFDKIGFFNPHYYPQEDLEFNYRLRQSGGRIFFIPSAKIYHNHRSMLKSYLQHQKRVGRVTAKMLKILPLEGATIARNKLLATITIPILPLVKWWRTVLVFLKWRSEIINQHVMATGILALGLVPWAVGFLQGAWEKIDE</sequence>